<keyword evidence="1" id="KW-0812">Transmembrane</keyword>
<keyword evidence="3" id="KW-1185">Reference proteome</keyword>
<organism evidence="2 3">
    <name type="scientific">Serendipita indica (strain DSM 11827)</name>
    <name type="common">Root endophyte fungus</name>
    <name type="synonym">Piriformospora indica</name>
    <dbReference type="NCBI Taxonomy" id="1109443"/>
    <lineage>
        <taxon>Eukaryota</taxon>
        <taxon>Fungi</taxon>
        <taxon>Dikarya</taxon>
        <taxon>Basidiomycota</taxon>
        <taxon>Agaricomycotina</taxon>
        <taxon>Agaricomycetes</taxon>
        <taxon>Sebacinales</taxon>
        <taxon>Serendipitaceae</taxon>
        <taxon>Serendipita</taxon>
    </lineage>
</organism>
<sequence>MSVFTFGDSGVASPKFIVISLVLLLILLFTIGVLCFFLQRKSRLYSAAHSLPHLRTWLENHARMELEPDKPEYFDIIADEVTDGVGFDKEWTPIALEEFQPTNAEELATKRWKIGRKRLDGRPKQEVRARLCMSTIIRMPTTGASDHHPNMHSGELVLGTMDCT</sequence>
<dbReference type="Proteomes" id="UP000007148">
    <property type="component" value="Unassembled WGS sequence"/>
</dbReference>
<evidence type="ECO:0000313" key="3">
    <source>
        <dbReference type="Proteomes" id="UP000007148"/>
    </source>
</evidence>
<comment type="caution">
    <text evidence="2">The sequence shown here is derived from an EMBL/GenBank/DDBJ whole genome shotgun (WGS) entry which is preliminary data.</text>
</comment>
<dbReference type="AlphaFoldDB" id="G4TPL5"/>
<keyword evidence="1" id="KW-1133">Transmembrane helix</keyword>
<dbReference type="InParanoid" id="G4TPL5"/>
<feature type="transmembrane region" description="Helical" evidence="1">
    <location>
        <begin position="16"/>
        <end position="38"/>
    </location>
</feature>
<evidence type="ECO:0000256" key="1">
    <source>
        <dbReference type="SAM" id="Phobius"/>
    </source>
</evidence>
<dbReference type="EMBL" id="CAFZ01000213">
    <property type="protein sequence ID" value="CCA73258.1"/>
    <property type="molecule type" value="Genomic_DNA"/>
</dbReference>
<dbReference type="HOGENOM" id="CLU_1619673_0_0_1"/>
<name>G4TPL5_SERID</name>
<evidence type="ECO:0000313" key="2">
    <source>
        <dbReference type="EMBL" id="CCA73258.1"/>
    </source>
</evidence>
<gene>
    <name evidence="2" type="ORF">PIIN_07213</name>
</gene>
<reference evidence="2 3" key="1">
    <citation type="journal article" date="2011" name="PLoS Pathog.">
        <title>Endophytic Life Strategies Decoded by Genome and Transcriptome Analyses of the Mutualistic Root Symbiont Piriformospora indica.</title>
        <authorList>
            <person name="Zuccaro A."/>
            <person name="Lahrmann U."/>
            <person name="Guldener U."/>
            <person name="Langen G."/>
            <person name="Pfiffi S."/>
            <person name="Biedenkopf D."/>
            <person name="Wong P."/>
            <person name="Samans B."/>
            <person name="Grimm C."/>
            <person name="Basiewicz M."/>
            <person name="Murat C."/>
            <person name="Martin F."/>
            <person name="Kogel K.H."/>
        </authorList>
    </citation>
    <scope>NUCLEOTIDE SEQUENCE [LARGE SCALE GENOMIC DNA]</scope>
    <source>
        <strain evidence="2 3">DSM 11827</strain>
    </source>
</reference>
<accession>G4TPL5</accession>
<keyword evidence="1" id="KW-0472">Membrane</keyword>
<proteinExistence type="predicted"/>
<protein>
    <submittedName>
        <fullName evidence="2">Uncharacterized protein</fullName>
    </submittedName>
</protein>